<dbReference type="AlphaFoldDB" id="A0A2P2LW81"/>
<dbReference type="GO" id="GO:0000145">
    <property type="term" value="C:exocyst"/>
    <property type="evidence" value="ECO:0007669"/>
    <property type="project" value="UniProtKB-UniRule"/>
</dbReference>
<dbReference type="PANTHER" id="PTHR14146">
    <property type="entry name" value="EXOCYST COMPLEX COMPONENT 4"/>
    <property type="match status" value="1"/>
</dbReference>
<accession>A0A2P2LW81</accession>
<keyword evidence="2" id="KW-0812">Transmembrane</keyword>
<keyword evidence="1" id="KW-0653">Protein transport</keyword>
<evidence type="ECO:0000313" key="3">
    <source>
        <dbReference type="EMBL" id="MBX22197.1"/>
    </source>
</evidence>
<keyword evidence="1" id="KW-0813">Transport</keyword>
<keyword evidence="1" id="KW-0268">Exocytosis</keyword>
<dbReference type="PANTHER" id="PTHR14146:SF0">
    <property type="entry name" value="EXOCYST COMPLEX COMPONENT 4"/>
    <property type="match status" value="1"/>
</dbReference>
<sequence length="96" mass="10835">MANGGDGNMKDIKIVHCQIATWLSNSTPDEFVEAIKKSDAPLHVKYLQTMVECLCRLGKVAAAGAIIWLVLWLNWVCGRHWHRDKFISFLVNLSLP</sequence>
<feature type="transmembrane region" description="Helical" evidence="2">
    <location>
        <begin position="60"/>
        <end position="77"/>
    </location>
</feature>
<dbReference type="GO" id="GO:0006893">
    <property type="term" value="P:Golgi to plasma membrane transport"/>
    <property type="evidence" value="ECO:0007669"/>
    <property type="project" value="TreeGrafter"/>
</dbReference>
<protein>
    <recommendedName>
        <fullName evidence="1">Exocyst complex component Sec8</fullName>
    </recommendedName>
</protein>
<keyword evidence="2" id="KW-0472">Membrane</keyword>
<dbReference type="GO" id="GO:0006612">
    <property type="term" value="P:protein targeting to membrane"/>
    <property type="evidence" value="ECO:0007669"/>
    <property type="project" value="UniProtKB-UniRule"/>
</dbReference>
<keyword evidence="2" id="KW-1133">Transmembrane helix</keyword>
<comment type="function">
    <text evidence="1">Component of the exocyst complex involved in the docking of exocytic vesicles with fusion sites on the plasma membrane.</text>
</comment>
<dbReference type="EMBL" id="GGEC01041713">
    <property type="protein sequence ID" value="MBX22197.1"/>
    <property type="molecule type" value="Transcribed_RNA"/>
</dbReference>
<dbReference type="InterPro" id="IPR039682">
    <property type="entry name" value="Sec8/EXOC4"/>
</dbReference>
<reference evidence="3" key="1">
    <citation type="submission" date="2018-02" db="EMBL/GenBank/DDBJ databases">
        <title>Rhizophora mucronata_Transcriptome.</title>
        <authorList>
            <person name="Meera S.P."/>
            <person name="Sreeshan A."/>
            <person name="Augustine A."/>
        </authorList>
    </citation>
    <scope>NUCLEOTIDE SEQUENCE</scope>
    <source>
        <tissue evidence="3">Leaf</tissue>
    </source>
</reference>
<dbReference type="GO" id="GO:0015031">
    <property type="term" value="P:protein transport"/>
    <property type="evidence" value="ECO:0007669"/>
    <property type="project" value="UniProtKB-KW"/>
</dbReference>
<proteinExistence type="inferred from homology"/>
<comment type="similarity">
    <text evidence="1">Belongs to the SEC8 family.</text>
</comment>
<evidence type="ECO:0000256" key="1">
    <source>
        <dbReference type="RuleBase" id="RU367079"/>
    </source>
</evidence>
<name>A0A2P2LW81_RHIMU</name>
<organism evidence="3">
    <name type="scientific">Rhizophora mucronata</name>
    <name type="common">Asiatic mangrove</name>
    <dbReference type="NCBI Taxonomy" id="61149"/>
    <lineage>
        <taxon>Eukaryota</taxon>
        <taxon>Viridiplantae</taxon>
        <taxon>Streptophyta</taxon>
        <taxon>Embryophyta</taxon>
        <taxon>Tracheophyta</taxon>
        <taxon>Spermatophyta</taxon>
        <taxon>Magnoliopsida</taxon>
        <taxon>eudicotyledons</taxon>
        <taxon>Gunneridae</taxon>
        <taxon>Pentapetalae</taxon>
        <taxon>rosids</taxon>
        <taxon>fabids</taxon>
        <taxon>Malpighiales</taxon>
        <taxon>Rhizophoraceae</taxon>
        <taxon>Rhizophora</taxon>
    </lineage>
</organism>
<dbReference type="GO" id="GO:0090522">
    <property type="term" value="P:vesicle tethering involved in exocytosis"/>
    <property type="evidence" value="ECO:0007669"/>
    <property type="project" value="UniProtKB-UniRule"/>
</dbReference>
<evidence type="ECO:0000256" key="2">
    <source>
        <dbReference type="SAM" id="Phobius"/>
    </source>
</evidence>